<feature type="chain" id="PRO_5036718544" evidence="4">
    <location>
        <begin position="30"/>
        <end position="186"/>
    </location>
</feature>
<dbReference type="Pfam" id="PF13432">
    <property type="entry name" value="TPR_16"/>
    <property type="match status" value="1"/>
</dbReference>
<keyword evidence="2 3" id="KW-0802">TPR repeat</keyword>
<proteinExistence type="predicted"/>
<dbReference type="Proteomes" id="UP000182932">
    <property type="component" value="Unassembled WGS sequence"/>
</dbReference>
<keyword evidence="1" id="KW-0677">Repeat</keyword>
<gene>
    <name evidence="5" type="ORF">SAMN04487940_102384</name>
</gene>
<accession>A0A975W7U9</accession>
<dbReference type="EMBL" id="FNYY01000002">
    <property type="protein sequence ID" value="SEI92369.1"/>
    <property type="molecule type" value="Genomic_DNA"/>
</dbReference>
<dbReference type="Gene3D" id="1.25.40.10">
    <property type="entry name" value="Tetratricopeptide repeat domain"/>
    <property type="match status" value="1"/>
</dbReference>
<keyword evidence="4" id="KW-0732">Signal</keyword>
<dbReference type="SMART" id="SM00028">
    <property type="entry name" value="TPR"/>
    <property type="match status" value="3"/>
</dbReference>
<evidence type="ECO:0000256" key="3">
    <source>
        <dbReference type="PROSITE-ProRule" id="PRU00339"/>
    </source>
</evidence>
<protein>
    <submittedName>
        <fullName evidence="5">TPR repeat-containing protein</fullName>
    </submittedName>
</protein>
<comment type="caution">
    <text evidence="5">The sequence shown here is derived from an EMBL/GenBank/DDBJ whole genome shotgun (WGS) entry which is preliminary data.</text>
</comment>
<feature type="signal peptide" evidence="4">
    <location>
        <begin position="1"/>
        <end position="29"/>
    </location>
</feature>
<feature type="repeat" description="TPR" evidence="3">
    <location>
        <begin position="134"/>
        <end position="167"/>
    </location>
</feature>
<dbReference type="InterPro" id="IPR011990">
    <property type="entry name" value="TPR-like_helical_dom_sf"/>
</dbReference>
<feature type="repeat" description="TPR" evidence="3">
    <location>
        <begin position="100"/>
        <end position="133"/>
    </location>
</feature>
<evidence type="ECO:0000256" key="4">
    <source>
        <dbReference type="SAM" id="SignalP"/>
    </source>
</evidence>
<evidence type="ECO:0000313" key="5">
    <source>
        <dbReference type="EMBL" id="SEI92369.1"/>
    </source>
</evidence>
<dbReference type="AlphaFoldDB" id="A0A975W7U9"/>
<dbReference type="SUPFAM" id="SSF48452">
    <property type="entry name" value="TPR-like"/>
    <property type="match status" value="1"/>
</dbReference>
<dbReference type="InterPro" id="IPR019734">
    <property type="entry name" value="TPR_rpt"/>
</dbReference>
<dbReference type="PANTHER" id="PTHR44858">
    <property type="entry name" value="TETRATRICOPEPTIDE REPEAT PROTEIN 6"/>
    <property type="match status" value="1"/>
</dbReference>
<reference evidence="5 6" key="1">
    <citation type="submission" date="2016-10" db="EMBL/GenBank/DDBJ databases">
        <authorList>
            <person name="Varghese N."/>
            <person name="Submissions S."/>
        </authorList>
    </citation>
    <scope>NUCLEOTIDE SEQUENCE [LARGE SCALE GENOMIC DNA]</scope>
    <source>
        <strain evidence="5 6">FF3</strain>
    </source>
</reference>
<evidence type="ECO:0000256" key="2">
    <source>
        <dbReference type="ARBA" id="ARBA00022803"/>
    </source>
</evidence>
<name>A0A975W7U9_9RHOB</name>
<dbReference type="PANTHER" id="PTHR44858:SF1">
    <property type="entry name" value="UDP-N-ACETYLGLUCOSAMINE--PEPTIDE N-ACETYLGLUCOSAMINYLTRANSFERASE SPINDLY-RELATED"/>
    <property type="match status" value="1"/>
</dbReference>
<dbReference type="InterPro" id="IPR050498">
    <property type="entry name" value="Ycf3"/>
</dbReference>
<dbReference type="PROSITE" id="PS50005">
    <property type="entry name" value="TPR"/>
    <property type="match status" value="2"/>
</dbReference>
<organism evidence="5 6">
    <name type="scientific">Marinovum algicola</name>
    <dbReference type="NCBI Taxonomy" id="42444"/>
    <lineage>
        <taxon>Bacteria</taxon>
        <taxon>Pseudomonadati</taxon>
        <taxon>Pseudomonadota</taxon>
        <taxon>Alphaproteobacteria</taxon>
        <taxon>Rhodobacterales</taxon>
        <taxon>Roseobacteraceae</taxon>
        <taxon>Marinovum</taxon>
    </lineage>
</organism>
<keyword evidence="6" id="KW-1185">Reference proteome</keyword>
<sequence>MVMIRQHIKCSVAAFLVLVTYSLPSGVRAQDTEALLQQLREAEPAEAGRLVADISREWSKSGSAAMDLLLKRGRDAMDVGDLAAAAEHFTALVDHAPEFAEGYHMRAMAYYNAGRIGPALGDLEMALRYNPDHFGALRGLAVIFETLGDADRALRGYEMVLALHPNDEEAQNGVERLLITARGRDI</sequence>
<evidence type="ECO:0000313" key="6">
    <source>
        <dbReference type="Proteomes" id="UP000182932"/>
    </source>
</evidence>
<evidence type="ECO:0000256" key="1">
    <source>
        <dbReference type="ARBA" id="ARBA00022737"/>
    </source>
</evidence>